<name>A0A4V3I9P0_9MICO</name>
<evidence type="ECO:0000256" key="2">
    <source>
        <dbReference type="ARBA" id="ARBA00001970"/>
    </source>
</evidence>
<dbReference type="InterPro" id="IPR036197">
    <property type="entry name" value="NarG-like_sf"/>
</dbReference>
<keyword evidence="10" id="KW-1133">Transmembrane helix</keyword>
<evidence type="ECO:0000256" key="8">
    <source>
        <dbReference type="ARBA" id="ARBA00022723"/>
    </source>
</evidence>
<evidence type="ECO:0000256" key="12">
    <source>
        <dbReference type="ARBA" id="ARBA00023004"/>
    </source>
</evidence>
<dbReference type="FunFam" id="1.20.950.20:FF:000001">
    <property type="entry name" value="Respiratory nitrate reductase subunit gamma"/>
    <property type="match status" value="1"/>
</dbReference>
<keyword evidence="9" id="KW-0249">Electron transport</keyword>
<dbReference type="PANTHER" id="PTHR30598">
    <property type="entry name" value="NITRATE REDUCTASE PRIVATE CHAPERONE, REDOX ENZYME MATURATION PROTEIN REMP FAMILY"/>
    <property type="match status" value="1"/>
</dbReference>
<keyword evidence="8" id="KW-0479">Metal-binding</keyword>
<comment type="subcellular location">
    <subcellularLocation>
        <location evidence="3">Cell membrane</location>
        <topology evidence="3">Multi-pass membrane protein</topology>
    </subcellularLocation>
</comment>
<evidence type="ECO:0000256" key="16">
    <source>
        <dbReference type="ARBA" id="ARBA00061095"/>
    </source>
</evidence>
<dbReference type="PANTHER" id="PTHR30598:SF3">
    <property type="entry name" value="RESPIRATORY NITRATE REDUCTASE 1 GAMMA CHAIN"/>
    <property type="match status" value="1"/>
</dbReference>
<comment type="function">
    <text evidence="15">Does not seem to have nitrate reductase activity.</text>
</comment>
<comment type="cofactor">
    <cofactor evidence="1">
        <name>Mo-bis(molybdopterin guanine dinucleotide)</name>
        <dbReference type="ChEBI" id="CHEBI:60539"/>
    </cofactor>
</comment>
<evidence type="ECO:0000256" key="5">
    <source>
        <dbReference type="ARBA" id="ARBA00022475"/>
    </source>
</evidence>
<evidence type="ECO:0000256" key="17">
    <source>
        <dbReference type="ARBA" id="ARBA00061196"/>
    </source>
</evidence>
<evidence type="ECO:0000256" key="10">
    <source>
        <dbReference type="ARBA" id="ARBA00022989"/>
    </source>
</evidence>
<dbReference type="AlphaFoldDB" id="A0A4V3I9P0"/>
<feature type="binding site" description="axial binding residue" evidence="20">
    <location>
        <position position="197"/>
    </location>
    <ligand>
        <name>heme b</name>
        <dbReference type="ChEBI" id="CHEBI:60344"/>
        <label>1</label>
    </ligand>
    <ligandPart>
        <name>Fe</name>
        <dbReference type="ChEBI" id="CHEBI:18248"/>
    </ligandPart>
</feature>
<keyword evidence="4" id="KW-0813">Transport</keyword>
<evidence type="ECO:0000313" key="22">
    <source>
        <dbReference type="EMBL" id="TFB80208.1"/>
    </source>
</evidence>
<keyword evidence="13" id="KW-0534">Nitrate assimilation</keyword>
<dbReference type="GO" id="GO:0009325">
    <property type="term" value="C:nitrate reductase complex"/>
    <property type="evidence" value="ECO:0007669"/>
    <property type="project" value="InterPro"/>
</dbReference>
<gene>
    <name evidence="22" type="primary">narI</name>
    <name evidence="22" type="ORF">E3N84_09295</name>
</gene>
<dbReference type="GO" id="GO:0005886">
    <property type="term" value="C:plasma membrane"/>
    <property type="evidence" value="ECO:0007669"/>
    <property type="project" value="UniProtKB-SubCell"/>
</dbReference>
<dbReference type="InterPro" id="IPR051936">
    <property type="entry name" value="Heme-iron_electron_transfer"/>
</dbReference>
<dbReference type="GO" id="GO:0009055">
    <property type="term" value="F:electron transfer activity"/>
    <property type="evidence" value="ECO:0007669"/>
    <property type="project" value="TreeGrafter"/>
</dbReference>
<dbReference type="GO" id="GO:0046872">
    <property type="term" value="F:metal ion binding"/>
    <property type="evidence" value="ECO:0007669"/>
    <property type="project" value="UniProtKB-KW"/>
</dbReference>
<evidence type="ECO:0000256" key="13">
    <source>
        <dbReference type="ARBA" id="ARBA00023063"/>
    </source>
</evidence>
<dbReference type="GO" id="GO:0019645">
    <property type="term" value="P:anaerobic electron transport chain"/>
    <property type="evidence" value="ECO:0007669"/>
    <property type="project" value="TreeGrafter"/>
</dbReference>
<keyword evidence="14" id="KW-0472">Membrane</keyword>
<evidence type="ECO:0000256" key="1">
    <source>
        <dbReference type="ARBA" id="ARBA00001942"/>
    </source>
</evidence>
<comment type="similarity">
    <text evidence="18">In the N-terminal section; belongs to the nitrate reductase alpha subunit family.</text>
</comment>
<evidence type="ECO:0000256" key="9">
    <source>
        <dbReference type="ARBA" id="ARBA00022982"/>
    </source>
</evidence>
<comment type="caution">
    <text evidence="22">The sequence shown here is derived from an EMBL/GenBank/DDBJ whole genome shotgun (WGS) entry which is preliminary data.</text>
</comment>
<dbReference type="InterPro" id="IPR023234">
    <property type="entry name" value="NarG-like_domain"/>
</dbReference>
<feature type="domain" description="NarG-like" evidence="21">
    <location>
        <begin position="9"/>
        <end position="234"/>
    </location>
</feature>
<dbReference type="Pfam" id="PF02665">
    <property type="entry name" value="Nitrate_red_gam"/>
    <property type="match status" value="1"/>
</dbReference>
<feature type="binding site" description="axial binding residue" evidence="20">
    <location>
        <position position="59"/>
    </location>
    <ligand>
        <name>heme b</name>
        <dbReference type="ChEBI" id="CHEBI:60344"/>
        <label>1</label>
    </ligand>
    <ligandPart>
        <name>Fe</name>
        <dbReference type="ChEBI" id="CHEBI:18248"/>
    </ligandPart>
</feature>
<keyword evidence="5" id="KW-1003">Cell membrane</keyword>
<dbReference type="GO" id="GO:0020037">
    <property type="term" value="F:heme binding"/>
    <property type="evidence" value="ECO:0007669"/>
    <property type="project" value="TreeGrafter"/>
</dbReference>
<evidence type="ECO:0000259" key="21">
    <source>
        <dbReference type="Pfam" id="PF02665"/>
    </source>
</evidence>
<sequence length="268" mass="30496">MSDLTVLDVLLWVAFPYIAAASFIVGHILRYRYDKFGWTSRSSQTYETKWLRWGSPMFHYGILGVFVGHVVGLLIPHQWLEFFGITEHLYHLGATWAGVIVGAITVAGLAILMARRGAVRRVLRVTTAMDVIMYAFLAGSLVFGMIAVVQFQVIGQFQAPATGYNYRETVSPWIRSLILFQPDATFMVGVPLAFKLHVLTSTGLFLIWPFTRLVHVLSVPVMYLFRPYVVYRSRDDHRGARAIRRGWQKSPVIDSTRPKQKQKLSSDR</sequence>
<evidence type="ECO:0000256" key="14">
    <source>
        <dbReference type="ARBA" id="ARBA00023136"/>
    </source>
</evidence>
<proteinExistence type="inferred from homology"/>
<keyword evidence="12 20" id="KW-0408">Iron</keyword>
<evidence type="ECO:0000256" key="15">
    <source>
        <dbReference type="ARBA" id="ARBA00056200"/>
    </source>
</evidence>
<feature type="binding site" description="axial binding residue" evidence="20">
    <location>
        <position position="215"/>
    </location>
    <ligand>
        <name>heme b</name>
        <dbReference type="ChEBI" id="CHEBI:60344"/>
        <label>1</label>
    </ligand>
    <ligandPart>
        <name>Fe</name>
        <dbReference type="ChEBI" id="CHEBI:18248"/>
    </ligandPart>
</feature>
<evidence type="ECO:0000256" key="4">
    <source>
        <dbReference type="ARBA" id="ARBA00022448"/>
    </source>
</evidence>
<dbReference type="EMBL" id="SOFI01000003">
    <property type="protein sequence ID" value="TFB80208.1"/>
    <property type="molecule type" value="Genomic_DNA"/>
</dbReference>
<feature type="binding site" description="axial binding residue" evidence="20">
    <location>
        <position position="69"/>
    </location>
    <ligand>
        <name>heme b</name>
        <dbReference type="ChEBI" id="CHEBI:60344"/>
        <label>1</label>
    </ligand>
    <ligandPart>
        <name>Fe</name>
        <dbReference type="ChEBI" id="CHEBI:18248"/>
    </ligandPart>
</feature>
<dbReference type="RefSeq" id="WP_104096073.1">
    <property type="nucleotide sequence ID" value="NZ_JACHBP010000001.1"/>
</dbReference>
<evidence type="ECO:0000256" key="11">
    <source>
        <dbReference type="ARBA" id="ARBA00023002"/>
    </source>
</evidence>
<comment type="cofactor">
    <cofactor evidence="2">
        <name>heme b</name>
        <dbReference type="ChEBI" id="CHEBI:60344"/>
    </cofactor>
</comment>
<evidence type="ECO:0000256" key="3">
    <source>
        <dbReference type="ARBA" id="ARBA00004651"/>
    </source>
</evidence>
<keyword evidence="11 22" id="KW-0560">Oxidoreductase</keyword>
<dbReference type="NCBIfam" id="TIGR00351">
    <property type="entry name" value="narI"/>
    <property type="match status" value="1"/>
</dbReference>
<evidence type="ECO:0000256" key="18">
    <source>
        <dbReference type="ARBA" id="ARBA00061480"/>
    </source>
</evidence>
<dbReference type="Gene3D" id="1.20.950.20">
    <property type="entry name" value="Transmembrane di-heme cytochromes, Chain C"/>
    <property type="match status" value="1"/>
</dbReference>
<accession>A0A4V3I9P0</accession>
<evidence type="ECO:0000256" key="19">
    <source>
        <dbReference type="ARBA" id="ARBA00071287"/>
    </source>
</evidence>
<dbReference type="InterPro" id="IPR003816">
    <property type="entry name" value="Nitrate_red_gam"/>
</dbReference>
<evidence type="ECO:0000256" key="6">
    <source>
        <dbReference type="ARBA" id="ARBA00022617"/>
    </source>
</evidence>
<reference evidence="22 23" key="1">
    <citation type="submission" date="2019-03" db="EMBL/GenBank/DDBJ databases">
        <title>Genomics of glacier-inhabiting Cryobacterium strains.</title>
        <authorList>
            <person name="Liu Q."/>
            <person name="Xin Y.-H."/>
        </authorList>
    </citation>
    <scope>NUCLEOTIDE SEQUENCE [LARGE SCALE GENOMIC DNA]</scope>
    <source>
        <strain evidence="22 23">CGMCC 1.10440</strain>
    </source>
</reference>
<keyword evidence="23" id="KW-1185">Reference proteome</keyword>
<keyword evidence="6 20" id="KW-0349">Heme</keyword>
<organism evidence="22 23">
    <name type="scientific">Terrimesophilobacter mesophilus</name>
    <dbReference type="NCBI Taxonomy" id="433647"/>
    <lineage>
        <taxon>Bacteria</taxon>
        <taxon>Bacillati</taxon>
        <taxon>Actinomycetota</taxon>
        <taxon>Actinomycetes</taxon>
        <taxon>Micrococcales</taxon>
        <taxon>Microbacteriaceae</taxon>
        <taxon>Terrimesophilobacter</taxon>
    </lineage>
</organism>
<comment type="similarity">
    <text evidence="17">In the C-terminal section; belongs to the nitrate reductase gamma subunit family.</text>
</comment>
<dbReference type="OrthoDB" id="9788113at2"/>
<comment type="similarity">
    <text evidence="16">In the central section; belongs to the NarJ/NarW family.</text>
</comment>
<dbReference type="GO" id="GO:0008940">
    <property type="term" value="F:nitrate reductase activity"/>
    <property type="evidence" value="ECO:0007669"/>
    <property type="project" value="InterPro"/>
</dbReference>
<keyword evidence="7" id="KW-0812">Transmembrane</keyword>
<protein>
    <recommendedName>
        <fullName evidence="19">Nitrate reductase-like protein NarX</fullName>
    </recommendedName>
</protein>
<dbReference type="SUPFAM" id="SSF103501">
    <property type="entry name" value="Respiratory nitrate reductase 1 gamma chain"/>
    <property type="match status" value="1"/>
</dbReference>
<dbReference type="GO" id="GO:0042128">
    <property type="term" value="P:nitrate assimilation"/>
    <property type="evidence" value="ECO:0007669"/>
    <property type="project" value="UniProtKB-KW"/>
</dbReference>
<dbReference type="Proteomes" id="UP000298488">
    <property type="component" value="Unassembled WGS sequence"/>
</dbReference>
<evidence type="ECO:0000256" key="7">
    <source>
        <dbReference type="ARBA" id="ARBA00022692"/>
    </source>
</evidence>
<evidence type="ECO:0000313" key="23">
    <source>
        <dbReference type="Proteomes" id="UP000298488"/>
    </source>
</evidence>
<evidence type="ECO:0000256" key="20">
    <source>
        <dbReference type="PIRSR" id="PIRSR603816-1"/>
    </source>
</evidence>